<dbReference type="InterPro" id="IPR002104">
    <property type="entry name" value="Integrase_catalytic"/>
</dbReference>
<dbReference type="InterPro" id="IPR011010">
    <property type="entry name" value="DNA_brk_join_enz"/>
</dbReference>
<keyword evidence="9" id="KW-1185">Reference proteome</keyword>
<dbReference type="InterPro" id="IPR013762">
    <property type="entry name" value="Integrase-like_cat_sf"/>
</dbReference>
<keyword evidence="4" id="KW-0233">DNA recombination</keyword>
<organism evidence="8 9">
    <name type="scientific">Desulfobaculum xiamenense</name>
    <dbReference type="NCBI Taxonomy" id="995050"/>
    <lineage>
        <taxon>Bacteria</taxon>
        <taxon>Pseudomonadati</taxon>
        <taxon>Thermodesulfobacteriota</taxon>
        <taxon>Desulfovibrionia</taxon>
        <taxon>Desulfovibrionales</taxon>
        <taxon>Desulfovibrionaceae</taxon>
        <taxon>Desulfobaculum</taxon>
    </lineage>
</organism>
<evidence type="ECO:0000256" key="1">
    <source>
        <dbReference type="ARBA" id="ARBA00008857"/>
    </source>
</evidence>
<dbReference type="GO" id="GO:0003677">
    <property type="term" value="F:DNA binding"/>
    <property type="evidence" value="ECO:0007669"/>
    <property type="project" value="UniProtKB-UniRule"/>
</dbReference>
<dbReference type="CDD" id="cd01184">
    <property type="entry name" value="INT_C_like_1"/>
    <property type="match status" value="1"/>
</dbReference>
<dbReference type="InterPro" id="IPR010998">
    <property type="entry name" value="Integrase_recombinase_N"/>
</dbReference>
<dbReference type="Pfam" id="PF00589">
    <property type="entry name" value="Phage_integrase"/>
    <property type="match status" value="1"/>
</dbReference>
<accession>A0A846QHW0</accession>
<proteinExistence type="inferred from homology"/>
<dbReference type="GO" id="GO:0006310">
    <property type="term" value="P:DNA recombination"/>
    <property type="evidence" value="ECO:0007669"/>
    <property type="project" value="UniProtKB-KW"/>
</dbReference>
<dbReference type="Proteomes" id="UP000580856">
    <property type="component" value="Unassembled WGS sequence"/>
</dbReference>
<dbReference type="PROSITE" id="PS51900">
    <property type="entry name" value="CB"/>
    <property type="match status" value="1"/>
</dbReference>
<evidence type="ECO:0000256" key="4">
    <source>
        <dbReference type="ARBA" id="ARBA00023172"/>
    </source>
</evidence>
<protein>
    <submittedName>
        <fullName evidence="8">Integrase</fullName>
    </submittedName>
</protein>
<dbReference type="SUPFAM" id="SSF56349">
    <property type="entry name" value="DNA breaking-rejoining enzymes"/>
    <property type="match status" value="1"/>
</dbReference>
<dbReference type="Gene3D" id="1.10.443.10">
    <property type="entry name" value="Intergrase catalytic core"/>
    <property type="match status" value="1"/>
</dbReference>
<comment type="caution">
    <text evidence="8">The sequence shown here is derived from an EMBL/GenBank/DDBJ whole genome shotgun (WGS) entry which is preliminary data.</text>
</comment>
<reference evidence="8 9" key="1">
    <citation type="submission" date="2020-03" db="EMBL/GenBank/DDBJ databases">
        <title>Genomic Encyclopedia of Type Strains, Phase IV (KMG-IV): sequencing the most valuable type-strain genomes for metagenomic binning, comparative biology and taxonomic classification.</title>
        <authorList>
            <person name="Goeker M."/>
        </authorList>
    </citation>
    <scope>NUCLEOTIDE SEQUENCE [LARGE SCALE GENOMIC DNA]</scope>
    <source>
        <strain evidence="8 9">DSM 24233</strain>
    </source>
</reference>
<evidence type="ECO:0000259" key="6">
    <source>
        <dbReference type="PROSITE" id="PS51898"/>
    </source>
</evidence>
<sequence length="552" mass="63352">MRLASKAHDIFSEIRRLKTKSTTFENRNRKAMTEANETLQNHLTDEKIRELVDREMKETLNYEFELRVNRERPWQDNELEKHLASRQRIASDIREQAAHADYRGVKNLVSGILEQEGIKVSEKSTDYKKLCDALMKGIAKAYDEAGSIDFSPLASKLSEAETGKTVVVTQQPAVPSRKSPTITEAVEKYIKTKTESGEWKVTSVKDLAPQLRQFAEMVSNGKKLPTHEITRDHMRKYREKLVKLPSLRYRSHYKGKSKAQLLKMDIPENHRLKPKSIKTRFDNVRSFINWAELEGYVDKAKPLNVALAFKKNTLKAKQAKRRAFTSDELKALFHSAPYQGTATGKQKVTKAWQFWAPLIALFTGARVEEICQLHLDDICEIDGVPCIDINNEGDKELKTAAGKRIVPVHPFLIRLGLLERVKTLRSKGEQHLFSRKTLSKREGNVSANVTQWFTRFRRDCGVGAGEGEVSNVTFHSFRHTFITWAKLHDIDRRKLKEVVGHEKGEFDDITSIYEGSYPASTLFRDVIQPVDWDREITLDALVPHGKQWIKGR</sequence>
<keyword evidence="2" id="KW-0229">DNA integration</keyword>
<dbReference type="Gene3D" id="1.10.150.130">
    <property type="match status" value="1"/>
</dbReference>
<dbReference type="InterPro" id="IPR050090">
    <property type="entry name" value="Tyrosine_recombinase_XerCD"/>
</dbReference>
<keyword evidence="3 5" id="KW-0238">DNA-binding</keyword>
<comment type="similarity">
    <text evidence="1">Belongs to the 'phage' integrase family.</text>
</comment>
<name>A0A846QHW0_9BACT</name>
<dbReference type="InterPro" id="IPR044068">
    <property type="entry name" value="CB"/>
</dbReference>
<dbReference type="EMBL" id="JAATJA010000001">
    <property type="protein sequence ID" value="NJB66700.1"/>
    <property type="molecule type" value="Genomic_DNA"/>
</dbReference>
<dbReference type="PANTHER" id="PTHR30349">
    <property type="entry name" value="PHAGE INTEGRASE-RELATED"/>
    <property type="match status" value="1"/>
</dbReference>
<dbReference type="GO" id="GO:0015074">
    <property type="term" value="P:DNA integration"/>
    <property type="evidence" value="ECO:0007669"/>
    <property type="project" value="UniProtKB-KW"/>
</dbReference>
<feature type="domain" description="Tyr recombinase" evidence="6">
    <location>
        <begin position="319"/>
        <end position="528"/>
    </location>
</feature>
<evidence type="ECO:0000256" key="3">
    <source>
        <dbReference type="ARBA" id="ARBA00023125"/>
    </source>
</evidence>
<evidence type="ECO:0000256" key="2">
    <source>
        <dbReference type="ARBA" id="ARBA00022908"/>
    </source>
</evidence>
<evidence type="ECO:0000259" key="7">
    <source>
        <dbReference type="PROSITE" id="PS51900"/>
    </source>
</evidence>
<evidence type="ECO:0000313" key="8">
    <source>
        <dbReference type="EMBL" id="NJB66700.1"/>
    </source>
</evidence>
<dbReference type="AlphaFoldDB" id="A0A846QHW0"/>
<dbReference type="PROSITE" id="PS51898">
    <property type="entry name" value="TYR_RECOMBINASE"/>
    <property type="match status" value="1"/>
</dbReference>
<feature type="domain" description="Core-binding (CB)" evidence="7">
    <location>
        <begin position="180"/>
        <end position="292"/>
    </location>
</feature>
<dbReference type="PANTHER" id="PTHR30349:SF41">
    <property type="entry name" value="INTEGRASE_RECOMBINASE PROTEIN MJ0367-RELATED"/>
    <property type="match status" value="1"/>
</dbReference>
<evidence type="ECO:0000256" key="5">
    <source>
        <dbReference type="PROSITE-ProRule" id="PRU01248"/>
    </source>
</evidence>
<evidence type="ECO:0000313" key="9">
    <source>
        <dbReference type="Proteomes" id="UP000580856"/>
    </source>
</evidence>
<gene>
    <name evidence="8" type="ORF">GGQ74_000340</name>
</gene>